<dbReference type="OrthoDB" id="188639at2"/>
<sequence length="252" mass="28346">MKWKPFIKTFNPSVTESGIENLSISFANTAYQGHFSERGKNGIAFNAVAHCWLRNVHFQNCDSGLFMNGQFCTATHLVFKSDRLQIKNNNRGYTGHHGLSAGSDCLFTDFDFQTHFIHDLGLNYGNSSNVFKNGKGVNLSLDHHRQAPYDNLFSNLDAGIGSDLWRCGGGKGLGKHCGARGTFWNIKTQKKIDYPKDDFGPNSLNFIGLNFKKDAQSQVFKHEDIKNNTVSPEDLHSAQLKKRLKQRSKLQK</sequence>
<protein>
    <submittedName>
        <fullName evidence="2">Band 7 protein</fullName>
    </submittedName>
</protein>
<organism evidence="2 3">
    <name type="scientific">Lentisphaera araneosa HTCC2155</name>
    <dbReference type="NCBI Taxonomy" id="313628"/>
    <lineage>
        <taxon>Bacteria</taxon>
        <taxon>Pseudomonadati</taxon>
        <taxon>Lentisphaerota</taxon>
        <taxon>Lentisphaeria</taxon>
        <taxon>Lentisphaerales</taxon>
        <taxon>Lentisphaeraceae</taxon>
        <taxon>Lentisphaera</taxon>
    </lineage>
</organism>
<dbReference type="Proteomes" id="UP000004947">
    <property type="component" value="Unassembled WGS sequence"/>
</dbReference>
<gene>
    <name evidence="2" type="ORF">LNTAR_08949</name>
</gene>
<reference evidence="2 3" key="1">
    <citation type="journal article" date="2010" name="J. Bacteriol.">
        <title>Genome sequence of Lentisphaera araneosa HTCC2155T, the type species of the order Lentisphaerales in the phylum Lentisphaerae.</title>
        <authorList>
            <person name="Thrash J.C."/>
            <person name="Cho J.C."/>
            <person name="Vergin K.L."/>
            <person name="Morris R.M."/>
            <person name="Giovannoni S.J."/>
        </authorList>
    </citation>
    <scope>NUCLEOTIDE SEQUENCE [LARGE SCALE GENOMIC DNA]</scope>
    <source>
        <strain evidence="2 3">HTCC2155</strain>
    </source>
</reference>
<evidence type="ECO:0000256" key="1">
    <source>
        <dbReference type="SAM" id="MobiDB-lite"/>
    </source>
</evidence>
<evidence type="ECO:0000313" key="2">
    <source>
        <dbReference type="EMBL" id="EDM28685.1"/>
    </source>
</evidence>
<dbReference type="EMBL" id="ABCK01000004">
    <property type="protein sequence ID" value="EDM28685.1"/>
    <property type="molecule type" value="Genomic_DNA"/>
</dbReference>
<dbReference type="InterPro" id="IPR011050">
    <property type="entry name" value="Pectin_lyase_fold/virulence"/>
</dbReference>
<name>A6DI31_9BACT</name>
<dbReference type="STRING" id="313628.LNTAR_08949"/>
<dbReference type="AlphaFoldDB" id="A6DI31"/>
<dbReference type="SUPFAM" id="SSF51126">
    <property type="entry name" value="Pectin lyase-like"/>
    <property type="match status" value="1"/>
</dbReference>
<dbReference type="eggNOG" id="COG5434">
    <property type="taxonomic scope" value="Bacteria"/>
</dbReference>
<keyword evidence="3" id="KW-1185">Reference proteome</keyword>
<feature type="region of interest" description="Disordered" evidence="1">
    <location>
        <begin position="230"/>
        <end position="252"/>
    </location>
</feature>
<comment type="caution">
    <text evidence="2">The sequence shown here is derived from an EMBL/GenBank/DDBJ whole genome shotgun (WGS) entry which is preliminary data.</text>
</comment>
<proteinExistence type="predicted"/>
<evidence type="ECO:0000313" key="3">
    <source>
        <dbReference type="Proteomes" id="UP000004947"/>
    </source>
</evidence>
<feature type="compositionally biased region" description="Basic residues" evidence="1">
    <location>
        <begin position="239"/>
        <end position="252"/>
    </location>
</feature>
<accession>A6DI31</accession>